<accession>A0A1D8TWH0</accession>
<reference evidence="2" key="1">
    <citation type="submission" date="2016-10" db="EMBL/GenBank/DDBJ databases">
        <title>Comparative genomics uncovers the prolific and rare metabolic potential of the cyanobacterial genus Moorea.</title>
        <authorList>
            <person name="Leao T."/>
            <person name="Castelao G."/>
            <person name="Korobeynikov A."/>
            <person name="Monroe E.A."/>
            <person name="Podell S."/>
            <person name="Glukhov E."/>
            <person name="Allen E."/>
            <person name="Gerwick W.H."/>
            <person name="Gerwick L."/>
        </authorList>
    </citation>
    <scope>NUCLEOTIDE SEQUENCE [LARGE SCALE GENOMIC DNA]</scope>
    <source>
        <strain evidence="2">PAL-8-15-08-1</strain>
    </source>
</reference>
<protein>
    <recommendedName>
        <fullName evidence="3">DUF2281 domain-containing protein</fullName>
    </recommendedName>
</protein>
<evidence type="ECO:0008006" key="3">
    <source>
        <dbReference type="Google" id="ProtNLM"/>
    </source>
</evidence>
<proteinExistence type="predicted"/>
<dbReference type="RefSeq" id="WP_070394352.1">
    <property type="nucleotide sequence ID" value="NZ_CP017599.1"/>
</dbReference>
<dbReference type="EMBL" id="CP017599">
    <property type="protein sequence ID" value="AOX01924.1"/>
    <property type="molecule type" value="Genomic_DNA"/>
</dbReference>
<dbReference type="KEGG" id="mpro:BJP34_23050"/>
<evidence type="ECO:0000313" key="1">
    <source>
        <dbReference type="EMBL" id="AOX01924.1"/>
    </source>
</evidence>
<evidence type="ECO:0000313" key="2">
    <source>
        <dbReference type="Proteomes" id="UP000177870"/>
    </source>
</evidence>
<sequence length="75" mass="8761">MPTLDLTVEQVIMLVQQLPLEGKKAVFKVLQKELDVQENPWLKLAGKYQDDPQFDEMLAYIEAERQELNDQEEAK</sequence>
<gene>
    <name evidence="1" type="ORF">BJP34_23050</name>
</gene>
<name>A0A1D8TWH0_9CYAN</name>
<organism evidence="1 2">
    <name type="scientific">Moorena producens PAL-8-15-08-1</name>
    <dbReference type="NCBI Taxonomy" id="1458985"/>
    <lineage>
        <taxon>Bacteria</taxon>
        <taxon>Bacillati</taxon>
        <taxon>Cyanobacteriota</taxon>
        <taxon>Cyanophyceae</taxon>
        <taxon>Coleofasciculales</taxon>
        <taxon>Coleofasciculaceae</taxon>
        <taxon>Moorena</taxon>
    </lineage>
</organism>
<dbReference type="AlphaFoldDB" id="A0A1D8TWH0"/>
<dbReference type="Proteomes" id="UP000177870">
    <property type="component" value="Chromosome"/>
</dbReference>